<evidence type="ECO:0000313" key="5">
    <source>
        <dbReference type="EMBL" id="KAK7455774.1"/>
    </source>
</evidence>
<keyword evidence="6" id="KW-1185">Reference proteome</keyword>
<comment type="caution">
    <text evidence="5">The sequence shown here is derived from an EMBL/GenBank/DDBJ whole genome shotgun (WGS) entry which is preliminary data.</text>
</comment>
<dbReference type="PANTHER" id="PTHR11559">
    <property type="entry name" value="CARBOXYLESTERASE"/>
    <property type="match status" value="1"/>
</dbReference>
<dbReference type="InterPro" id="IPR019826">
    <property type="entry name" value="Carboxylesterase_B_AS"/>
</dbReference>
<protein>
    <recommendedName>
        <fullName evidence="3">Carboxylic ester hydrolase</fullName>
        <ecNumber evidence="3">3.1.1.-</ecNumber>
    </recommendedName>
</protein>
<feature type="chain" id="PRO_5044964314" description="Carboxylic ester hydrolase" evidence="3">
    <location>
        <begin position="20"/>
        <end position="597"/>
    </location>
</feature>
<dbReference type="InterPro" id="IPR050309">
    <property type="entry name" value="Type-B_Carboxylest/Lipase"/>
</dbReference>
<keyword evidence="2 3" id="KW-0378">Hydrolase</keyword>
<dbReference type="EC" id="3.1.1.-" evidence="3"/>
<gene>
    <name evidence="5" type="ORF">VKT23_010806</name>
</gene>
<comment type="similarity">
    <text evidence="1 3">Belongs to the type-B carboxylesterase/lipase family.</text>
</comment>
<keyword evidence="3" id="KW-0732">Signal</keyword>
<dbReference type="Pfam" id="PF00135">
    <property type="entry name" value="COesterase"/>
    <property type="match status" value="1"/>
</dbReference>
<dbReference type="InterPro" id="IPR002018">
    <property type="entry name" value="CarbesteraseB"/>
</dbReference>
<feature type="domain" description="Carboxylesterase type B" evidence="4">
    <location>
        <begin position="31"/>
        <end position="584"/>
    </location>
</feature>
<reference evidence="5 6" key="1">
    <citation type="submission" date="2024-01" db="EMBL/GenBank/DDBJ databases">
        <title>A draft genome for the cacao thread blight pathogen Marasmiellus scandens.</title>
        <authorList>
            <person name="Baruah I.K."/>
            <person name="Leung J."/>
            <person name="Bukari Y."/>
            <person name="Amoako-Attah I."/>
            <person name="Meinhardt L.W."/>
            <person name="Bailey B.A."/>
            <person name="Cohen S.P."/>
        </authorList>
    </citation>
    <scope>NUCLEOTIDE SEQUENCE [LARGE SCALE GENOMIC DNA]</scope>
    <source>
        <strain evidence="5 6">GH-19</strain>
    </source>
</reference>
<dbReference type="EMBL" id="JBANRG010000022">
    <property type="protein sequence ID" value="KAK7455774.1"/>
    <property type="molecule type" value="Genomic_DNA"/>
</dbReference>
<dbReference type="SUPFAM" id="SSF53474">
    <property type="entry name" value="alpha/beta-Hydrolases"/>
    <property type="match status" value="1"/>
</dbReference>
<evidence type="ECO:0000259" key="4">
    <source>
        <dbReference type="Pfam" id="PF00135"/>
    </source>
</evidence>
<evidence type="ECO:0000256" key="1">
    <source>
        <dbReference type="ARBA" id="ARBA00005964"/>
    </source>
</evidence>
<evidence type="ECO:0000256" key="2">
    <source>
        <dbReference type="ARBA" id="ARBA00022801"/>
    </source>
</evidence>
<dbReference type="InterPro" id="IPR029058">
    <property type="entry name" value="AB_hydrolase_fold"/>
</dbReference>
<sequence length="597" mass="64723">MITAVFAVALLGFVSSAYCSALGSSNPRVVINNTTFIGQSKSKDVDFFGGIPFAEPPLGNLRLKPPVLKSFLDDSDAGQTIFNATHFGPSCIQTPLPVNNGISEDCLSVNIFKPSSSVINETSSALLPVMLWIYGGGFIIGSSSRYDGTPLVTRSIVRGTPTILVSVNYRMGPLGFPRGDDVAREAEKGSPILNLGSRDNIAALQWIKEHISAFGGDPDKITVFGESAGAFAIELLVLNDQIRGLAKGVILESTGGLPLQSPSSPGSKIAWNNFIAAIPRCQTELNDTVDCMRSLTTSEIIEGYNTAGLFFNTSGEDWLPVIDGEIVPDFPSNLKPRKGVVEAVLIGSNLDEGTLITPQTINSSQSIQDLILSTPPSPPNASPAEREAQLERLETILKQILKLYPNDPPLGSPFGTGNDTFGLNPEYKRYAAVASDLIYQSYRRYMINEQLLKTEIPVFSYLFTDPDAVPVPDFVSGTPAPGSLGVTHSSEIFYVFGDLAVVTPTATDLSNSMMDYWISFANSFTPNDEEDNARGSILHLWSYYVSPMFEPGLLWPGYTQENQVLLQLNGHNTTVIPDNFREEQIAIFNQNQAIFAH</sequence>
<dbReference type="Gene3D" id="3.40.50.1820">
    <property type="entry name" value="alpha/beta hydrolase"/>
    <property type="match status" value="1"/>
</dbReference>
<proteinExistence type="inferred from homology"/>
<evidence type="ECO:0000256" key="3">
    <source>
        <dbReference type="RuleBase" id="RU361235"/>
    </source>
</evidence>
<dbReference type="Proteomes" id="UP001498398">
    <property type="component" value="Unassembled WGS sequence"/>
</dbReference>
<dbReference type="PROSITE" id="PS00122">
    <property type="entry name" value="CARBOXYLESTERASE_B_1"/>
    <property type="match status" value="1"/>
</dbReference>
<feature type="signal peptide" evidence="3">
    <location>
        <begin position="1"/>
        <end position="19"/>
    </location>
</feature>
<accession>A0ABR1JEY5</accession>
<name>A0ABR1JEY5_9AGAR</name>
<organism evidence="5 6">
    <name type="scientific">Marasmiellus scandens</name>
    <dbReference type="NCBI Taxonomy" id="2682957"/>
    <lineage>
        <taxon>Eukaryota</taxon>
        <taxon>Fungi</taxon>
        <taxon>Dikarya</taxon>
        <taxon>Basidiomycota</taxon>
        <taxon>Agaricomycotina</taxon>
        <taxon>Agaricomycetes</taxon>
        <taxon>Agaricomycetidae</taxon>
        <taxon>Agaricales</taxon>
        <taxon>Marasmiineae</taxon>
        <taxon>Omphalotaceae</taxon>
        <taxon>Marasmiellus</taxon>
    </lineage>
</organism>
<evidence type="ECO:0000313" key="6">
    <source>
        <dbReference type="Proteomes" id="UP001498398"/>
    </source>
</evidence>